<dbReference type="AlphaFoldDB" id="A0A1H3ZV71"/>
<sequence>MEVTKELIIEHFPCKKPYCFIEDIVEVDSTHILATYTFKKQEMFFKGHFPGNPVVPGAILQESAAQIGLLAFGMYLLGNGIETLSELPIELPASLSSMTVIDLSAFGYKVNHLFYLTSANMDYKFIIRPQEKIFVRAEKVFFRLNKLKCNVRIENEAGQLVAKGVLSGVVVNSN</sequence>
<evidence type="ECO:0000256" key="1">
    <source>
        <dbReference type="ARBA" id="ARBA00023239"/>
    </source>
</evidence>
<name>A0A1H3ZV71_9BACT</name>
<dbReference type="SUPFAM" id="SSF54637">
    <property type="entry name" value="Thioesterase/thiol ester dehydrase-isomerase"/>
    <property type="match status" value="1"/>
</dbReference>
<reference evidence="2 3" key="1">
    <citation type="submission" date="2016-10" db="EMBL/GenBank/DDBJ databases">
        <authorList>
            <person name="de Groot N.N."/>
        </authorList>
    </citation>
    <scope>NUCLEOTIDE SEQUENCE [LARGE SCALE GENOMIC DNA]</scope>
    <source>
        <strain evidence="2 3">Vu-144</strain>
    </source>
</reference>
<dbReference type="Proteomes" id="UP000199041">
    <property type="component" value="Unassembled WGS sequence"/>
</dbReference>
<protein>
    <submittedName>
        <fullName evidence="2">3-hydroxyacyl-[acyl-carrier-protein] dehydratase</fullName>
    </submittedName>
</protein>
<dbReference type="InterPro" id="IPR029069">
    <property type="entry name" value="HotDog_dom_sf"/>
</dbReference>
<gene>
    <name evidence="2" type="ORF">SAMN05192529_11236</name>
</gene>
<evidence type="ECO:0000313" key="2">
    <source>
        <dbReference type="EMBL" id="SEA27172.1"/>
    </source>
</evidence>
<dbReference type="Pfam" id="PF07977">
    <property type="entry name" value="FabA"/>
    <property type="match status" value="1"/>
</dbReference>
<keyword evidence="3" id="KW-1185">Reference proteome</keyword>
<dbReference type="OrthoDB" id="9772788at2"/>
<dbReference type="STRING" id="551991.SAMN05192529_11236"/>
<evidence type="ECO:0000313" key="3">
    <source>
        <dbReference type="Proteomes" id="UP000199041"/>
    </source>
</evidence>
<dbReference type="RefSeq" id="WP_091398253.1">
    <property type="nucleotide sequence ID" value="NZ_FNQY01000012.1"/>
</dbReference>
<dbReference type="EMBL" id="FNQY01000012">
    <property type="protein sequence ID" value="SEA27172.1"/>
    <property type="molecule type" value="Genomic_DNA"/>
</dbReference>
<organism evidence="2 3">
    <name type="scientific">Arachidicoccus rhizosphaerae</name>
    <dbReference type="NCBI Taxonomy" id="551991"/>
    <lineage>
        <taxon>Bacteria</taxon>
        <taxon>Pseudomonadati</taxon>
        <taxon>Bacteroidota</taxon>
        <taxon>Chitinophagia</taxon>
        <taxon>Chitinophagales</taxon>
        <taxon>Chitinophagaceae</taxon>
        <taxon>Arachidicoccus</taxon>
    </lineage>
</organism>
<keyword evidence="1" id="KW-0456">Lyase</keyword>
<proteinExistence type="predicted"/>
<accession>A0A1H3ZV71</accession>
<dbReference type="Gene3D" id="3.10.129.10">
    <property type="entry name" value="Hotdog Thioesterase"/>
    <property type="match status" value="1"/>
</dbReference>
<dbReference type="GO" id="GO:0016829">
    <property type="term" value="F:lyase activity"/>
    <property type="evidence" value="ECO:0007669"/>
    <property type="project" value="UniProtKB-KW"/>
</dbReference>
<dbReference type="InterPro" id="IPR013114">
    <property type="entry name" value="FabA_FabZ"/>
</dbReference>